<keyword evidence="3" id="KW-0808">Transferase</keyword>
<dbReference type="AlphaFoldDB" id="A0AB74BXU9"/>
<reference evidence="5 6" key="1">
    <citation type="submission" date="2018-07" db="EMBL/GenBank/DDBJ databases">
        <title>Identification of spontaneous genetic mutation associated with occurrence of a yellow conidial color mutant of Aspergillus flavus.</title>
        <authorList>
            <person name="Chang P.-K."/>
            <person name="Mack B.M."/>
            <person name="Scharfenstein L."/>
            <person name="Gilbert M.K."/>
        </authorList>
    </citation>
    <scope>NUCLEOTIDE SEQUENCE [LARGE SCALE GENOMIC DNA]</scope>
    <source>
        <strain evidence="5 6">CA14</strain>
    </source>
</reference>
<evidence type="ECO:0000256" key="3">
    <source>
        <dbReference type="RuleBase" id="RU003694"/>
    </source>
</evidence>
<gene>
    <name evidence="5" type="ORF">CA14_003126</name>
</gene>
<evidence type="ECO:0000313" key="5">
    <source>
        <dbReference type="EMBL" id="RMZ39428.1"/>
    </source>
</evidence>
<protein>
    <submittedName>
        <fullName evidence="5">PKS-like enzyme</fullName>
    </submittedName>
</protein>
<dbReference type="InterPro" id="IPR014030">
    <property type="entry name" value="Ketoacyl_synth_N"/>
</dbReference>
<evidence type="ECO:0000256" key="1">
    <source>
        <dbReference type="ARBA" id="ARBA00022450"/>
    </source>
</evidence>
<dbReference type="PANTHER" id="PTHR43775:SF29">
    <property type="entry name" value="ASPERFURANONE POLYKETIDE SYNTHASE AFOG-RELATED"/>
    <property type="match status" value="1"/>
</dbReference>
<dbReference type="PROSITE" id="PS52004">
    <property type="entry name" value="KS3_2"/>
    <property type="match status" value="1"/>
</dbReference>
<dbReference type="Pfam" id="PF00109">
    <property type="entry name" value="ketoacyl-synt"/>
    <property type="match status" value="2"/>
</dbReference>
<dbReference type="InterPro" id="IPR011032">
    <property type="entry name" value="GroES-like_sf"/>
</dbReference>
<comment type="similarity">
    <text evidence="3">Belongs to the thiolase-like superfamily. Beta-ketoacyl-ACP synthases family.</text>
</comment>
<dbReference type="GO" id="GO:0004312">
    <property type="term" value="F:fatty acid synthase activity"/>
    <property type="evidence" value="ECO:0007669"/>
    <property type="project" value="TreeGrafter"/>
</dbReference>
<dbReference type="SMART" id="SM00829">
    <property type="entry name" value="PKS_ER"/>
    <property type="match status" value="1"/>
</dbReference>
<feature type="domain" description="Ketosynthase family 3 (KS3)" evidence="4">
    <location>
        <begin position="9"/>
        <end position="398"/>
    </location>
</feature>
<dbReference type="CDD" id="cd05195">
    <property type="entry name" value="enoyl_red"/>
    <property type="match status" value="1"/>
</dbReference>
<dbReference type="InterPro" id="IPR016039">
    <property type="entry name" value="Thiolase-like"/>
</dbReference>
<dbReference type="InterPro" id="IPR050091">
    <property type="entry name" value="PKS_NRPS_Biosynth_Enz"/>
</dbReference>
<name>A0AB74BXU9_ASPFL</name>
<evidence type="ECO:0000259" key="4">
    <source>
        <dbReference type="PROSITE" id="PS52004"/>
    </source>
</evidence>
<keyword evidence="2" id="KW-0597">Phosphoprotein</keyword>
<accession>A0AB74BXU9</accession>
<dbReference type="InterPro" id="IPR020843">
    <property type="entry name" value="ER"/>
</dbReference>
<comment type="caution">
    <text evidence="5">The sequence shown here is derived from an EMBL/GenBank/DDBJ whole genome shotgun (WGS) entry which is preliminary data.</text>
</comment>
<proteinExistence type="inferred from homology"/>
<dbReference type="CDD" id="cd00833">
    <property type="entry name" value="PKS"/>
    <property type="match status" value="1"/>
</dbReference>
<dbReference type="Pfam" id="PF02801">
    <property type="entry name" value="Ketoacyl-synt_C"/>
    <property type="match status" value="1"/>
</dbReference>
<dbReference type="Proteomes" id="UP000275480">
    <property type="component" value="Unassembled WGS sequence"/>
</dbReference>
<evidence type="ECO:0000256" key="2">
    <source>
        <dbReference type="ARBA" id="ARBA00022553"/>
    </source>
</evidence>
<dbReference type="SMART" id="SM00825">
    <property type="entry name" value="PKS_KS"/>
    <property type="match status" value="1"/>
</dbReference>
<dbReference type="Gene3D" id="3.90.180.10">
    <property type="entry name" value="Medium-chain alcohol dehydrogenases, catalytic domain"/>
    <property type="match status" value="1"/>
</dbReference>
<dbReference type="InterPro" id="IPR020841">
    <property type="entry name" value="PKS_Beta-ketoAc_synthase_dom"/>
</dbReference>
<dbReference type="EMBL" id="QQZZ01000144">
    <property type="protein sequence ID" value="RMZ39428.1"/>
    <property type="molecule type" value="Genomic_DNA"/>
</dbReference>
<dbReference type="GO" id="GO:0006633">
    <property type="term" value="P:fatty acid biosynthetic process"/>
    <property type="evidence" value="ECO:0007669"/>
    <property type="project" value="TreeGrafter"/>
</dbReference>
<evidence type="ECO:0000313" key="6">
    <source>
        <dbReference type="Proteomes" id="UP000275480"/>
    </source>
</evidence>
<dbReference type="SUPFAM" id="SSF53901">
    <property type="entry name" value="Thiolase-like"/>
    <property type="match status" value="1"/>
</dbReference>
<dbReference type="Gene3D" id="3.40.47.10">
    <property type="match status" value="2"/>
</dbReference>
<dbReference type="SUPFAM" id="SSF50129">
    <property type="entry name" value="GroES-like"/>
    <property type="match status" value="1"/>
</dbReference>
<organism evidence="5 6">
    <name type="scientific">Aspergillus flavus</name>
    <dbReference type="NCBI Taxonomy" id="5059"/>
    <lineage>
        <taxon>Eukaryota</taxon>
        <taxon>Fungi</taxon>
        <taxon>Dikarya</taxon>
        <taxon>Ascomycota</taxon>
        <taxon>Pezizomycotina</taxon>
        <taxon>Eurotiomycetes</taxon>
        <taxon>Eurotiomycetidae</taxon>
        <taxon>Eurotiales</taxon>
        <taxon>Aspergillaceae</taxon>
        <taxon>Aspergillus</taxon>
        <taxon>Aspergillus subgen. Circumdati</taxon>
    </lineage>
</organism>
<sequence>MPSAHTTVDVPIAVVGLACRFPGDASSPCKFWDMLKNGKDAYSPTSTRWNSNAFYHPGGDRSNVLPTKGGHFLREDPYVFDAAFLNITAAEAIALDPKQWIAMEVTYEACENAGMSLQRLSGTQTACYIGSGASDNRGAVERDFLHNPKHHLLGTGDEMISNRISHFFNIHGPKRHGADPLLVQFYGYPSGLLKLEDFTTHLNNLNFLKPEGRSKAFDESAGGYGRGEGCGIIILKRLADAIQEGDDIRAVIRATGANSDGFTQVGKYTLVSTAQVMPSLEAQTALINTYTRTTGLTTRHNTVETHGTRTKAGDPIETKAIHSIIGKGSKSRKLLIGSVKPNIGHLESAAGMDISLDIPGDAGYVLPVLCECKRHGFKELSSNIYTFDCTMSKLNLSVIDFRVSELENDAGEQESQQLEVDPAEITSEVRWNYGLEVLEPDGIKRVVSTVAAEDRAVELIRLYLHNNPAATVIELAPQYEALNHATMSLLPRGTIPSSHIKYAVAGISKESEEQGASTNVIGKSFDLGDSDDPLPADIAAADLLVVPLSISNHKDLGVLLRRFSSLGKPDASLVLAMDSSLNVSAAILEAEVFERIFDVHTSVALYKKRQTEHANGPTNGYTKGTSTKFDLVIGEPPATSSGSSSFCCALQATLGTRLSQCPQAAAEQRPPGLDHSRQQCVHGCGRRHSEDYEDVAVGPALAGRIVMSDTTDDEFQERDGMLQVARIFNSPVGNEGVRRCLEASVRIQGVGDQERFLLLTILKPGLLDTLTFIEDDRMKVPLGESEIEVDVKATGVNFKDIMAAMGLVAVSLIGNEASGIVTASSSAAASRFQPGDRVTLLWEGMHASKLWIDHRLAVHIPDSMSFDVAASQPLVHATAHHALVNVAKLRPGQSVLIPLPLAASDKLRCN</sequence>
<dbReference type="InterPro" id="IPR013154">
    <property type="entry name" value="ADH-like_N"/>
</dbReference>
<dbReference type="PANTHER" id="PTHR43775">
    <property type="entry name" value="FATTY ACID SYNTHASE"/>
    <property type="match status" value="1"/>
</dbReference>
<dbReference type="InterPro" id="IPR014031">
    <property type="entry name" value="Ketoacyl_synth_C"/>
</dbReference>
<keyword evidence="1" id="KW-0596">Phosphopantetheine</keyword>
<dbReference type="Pfam" id="PF08240">
    <property type="entry name" value="ADH_N"/>
    <property type="match status" value="1"/>
</dbReference>
<dbReference type="GO" id="GO:0016491">
    <property type="term" value="F:oxidoreductase activity"/>
    <property type="evidence" value="ECO:0007669"/>
    <property type="project" value="InterPro"/>
</dbReference>
<dbReference type="GO" id="GO:0044550">
    <property type="term" value="P:secondary metabolite biosynthetic process"/>
    <property type="evidence" value="ECO:0007669"/>
    <property type="project" value="TreeGrafter"/>
</dbReference>